<name>A0A8T1PI82_CARIL</name>
<reference evidence="1" key="1">
    <citation type="submission" date="2020-12" db="EMBL/GenBank/DDBJ databases">
        <title>WGS assembly of Carya illinoinensis cv. Pawnee.</title>
        <authorList>
            <person name="Platts A."/>
            <person name="Shu S."/>
            <person name="Wright S."/>
            <person name="Barry K."/>
            <person name="Edger P."/>
            <person name="Pires J.C."/>
            <person name="Schmutz J."/>
        </authorList>
    </citation>
    <scope>NUCLEOTIDE SEQUENCE</scope>
    <source>
        <tissue evidence="1">Leaf</tissue>
    </source>
</reference>
<accession>A0A8T1PI82</accession>
<proteinExistence type="predicted"/>
<dbReference type="PANTHER" id="PTHR47481">
    <property type="match status" value="1"/>
</dbReference>
<organism evidence="1 2">
    <name type="scientific">Carya illinoinensis</name>
    <name type="common">Pecan</name>
    <dbReference type="NCBI Taxonomy" id="32201"/>
    <lineage>
        <taxon>Eukaryota</taxon>
        <taxon>Viridiplantae</taxon>
        <taxon>Streptophyta</taxon>
        <taxon>Embryophyta</taxon>
        <taxon>Tracheophyta</taxon>
        <taxon>Spermatophyta</taxon>
        <taxon>Magnoliopsida</taxon>
        <taxon>eudicotyledons</taxon>
        <taxon>Gunneridae</taxon>
        <taxon>Pentapetalae</taxon>
        <taxon>rosids</taxon>
        <taxon>fabids</taxon>
        <taxon>Fagales</taxon>
        <taxon>Juglandaceae</taxon>
        <taxon>Carya</taxon>
    </lineage>
</organism>
<dbReference type="PANTHER" id="PTHR47481:SF5">
    <property type="entry name" value="RIBONUCLEASE H-LIKE DOMAIN, GAG-PRE-INTEGRASE DOMAIN, GAG-POLYPEPTIDE OF LTR COPIA-TYPE-RELATED"/>
    <property type="match status" value="1"/>
</dbReference>
<keyword evidence="2" id="KW-1185">Reference proteome</keyword>
<dbReference type="EMBL" id="CM031817">
    <property type="protein sequence ID" value="KAG6642605.1"/>
    <property type="molecule type" value="Genomic_DNA"/>
</dbReference>
<dbReference type="AlphaFoldDB" id="A0A8T1PI82"/>
<dbReference type="Proteomes" id="UP000811609">
    <property type="component" value="Chromosome 9"/>
</dbReference>
<protein>
    <submittedName>
        <fullName evidence="1">Uncharacterized protein</fullName>
    </submittedName>
</protein>
<comment type="caution">
    <text evidence="1">The sequence shown here is derived from an EMBL/GenBank/DDBJ whole genome shotgun (WGS) entry which is preliminary data.</text>
</comment>
<gene>
    <name evidence="1" type="ORF">CIPAW_09G151600</name>
</gene>
<evidence type="ECO:0000313" key="1">
    <source>
        <dbReference type="EMBL" id="KAG6642605.1"/>
    </source>
</evidence>
<evidence type="ECO:0000313" key="2">
    <source>
        <dbReference type="Proteomes" id="UP000811609"/>
    </source>
</evidence>
<sequence length="107" mass="11993">MSSNSNDNTQLLQPIIQANAQPISQKWVSPNYLPWSIQFMIFLKLHDLANLVDGDVSPSSNTLSNGTTNPAYTVWLKKDTYVLSWLLAFITEKLVSTVYGMKTSIQV</sequence>